<evidence type="ECO:0000313" key="2">
    <source>
        <dbReference type="EMBL" id="SFK46053.1"/>
    </source>
</evidence>
<name>A0A1I3ZPX6_9BACT</name>
<keyword evidence="3" id="KW-1185">Reference proteome</keyword>
<feature type="chain" id="PRO_5011601174" description="DUF5666 domain-containing protein" evidence="1">
    <location>
        <begin position="23"/>
        <end position="128"/>
    </location>
</feature>
<dbReference type="STRING" id="52560.SAMN04488082_12613"/>
<reference evidence="3" key="1">
    <citation type="submission" date="2016-10" db="EMBL/GenBank/DDBJ databases">
        <authorList>
            <person name="Varghese N."/>
            <person name="Submissions S."/>
        </authorList>
    </citation>
    <scope>NUCLEOTIDE SEQUENCE [LARGE SCALE GENOMIC DNA]</scope>
    <source>
        <strain evidence="3">DSM 5918</strain>
    </source>
</reference>
<evidence type="ECO:0000313" key="3">
    <source>
        <dbReference type="Proteomes" id="UP000198635"/>
    </source>
</evidence>
<evidence type="ECO:0000256" key="1">
    <source>
        <dbReference type="SAM" id="SignalP"/>
    </source>
</evidence>
<proteinExistence type="predicted"/>
<dbReference type="Proteomes" id="UP000198635">
    <property type="component" value="Unassembled WGS sequence"/>
</dbReference>
<feature type="signal peptide" evidence="1">
    <location>
        <begin position="1"/>
        <end position="22"/>
    </location>
</feature>
<accession>A0A1I3ZPX6</accession>
<keyword evidence="1" id="KW-0732">Signal</keyword>
<dbReference type="EMBL" id="FORX01000026">
    <property type="protein sequence ID" value="SFK46053.1"/>
    <property type="molecule type" value="Genomic_DNA"/>
</dbReference>
<sequence length="128" mass="13780">MKKLILVCALLLGILPATESTAGPWTALEPVRLLASDTSATLPVGEKLGKIDNLRFRIDGATVMFESLTLIPVEGEPIELRAPVQLKSGESSGLINIPGMATVIDKLRLVYRITDGKPATMTLRVKQD</sequence>
<protein>
    <recommendedName>
        <fullName evidence="4">DUF5666 domain-containing protein</fullName>
    </recommendedName>
</protein>
<dbReference type="RefSeq" id="WP_092379129.1">
    <property type="nucleotide sequence ID" value="NZ_FORX01000026.1"/>
</dbReference>
<dbReference type="OrthoDB" id="5471766at2"/>
<gene>
    <name evidence="2" type="ORF">SAMN04488082_12613</name>
</gene>
<evidence type="ECO:0008006" key="4">
    <source>
        <dbReference type="Google" id="ProtNLM"/>
    </source>
</evidence>
<organism evidence="2 3">
    <name type="scientific">Desulfomicrobium apsheronum</name>
    <dbReference type="NCBI Taxonomy" id="52560"/>
    <lineage>
        <taxon>Bacteria</taxon>
        <taxon>Pseudomonadati</taxon>
        <taxon>Thermodesulfobacteriota</taxon>
        <taxon>Desulfovibrionia</taxon>
        <taxon>Desulfovibrionales</taxon>
        <taxon>Desulfomicrobiaceae</taxon>
        <taxon>Desulfomicrobium</taxon>
    </lineage>
</organism>
<dbReference type="AlphaFoldDB" id="A0A1I3ZPX6"/>